<evidence type="ECO:0000313" key="4">
    <source>
        <dbReference type="Proteomes" id="UP001237642"/>
    </source>
</evidence>
<reference evidence="3" key="1">
    <citation type="submission" date="2023-02" db="EMBL/GenBank/DDBJ databases">
        <title>Genome of toxic invasive species Heracleum sosnowskyi carries increased number of genes despite the absence of recent whole-genome duplications.</title>
        <authorList>
            <person name="Schelkunov M."/>
            <person name="Shtratnikova V."/>
            <person name="Makarenko M."/>
            <person name="Klepikova A."/>
            <person name="Omelchenko D."/>
            <person name="Novikova G."/>
            <person name="Obukhova E."/>
            <person name="Bogdanov V."/>
            <person name="Penin A."/>
            <person name="Logacheva M."/>
        </authorList>
    </citation>
    <scope>NUCLEOTIDE SEQUENCE</scope>
    <source>
        <strain evidence="3">Hsosn_3</strain>
        <tissue evidence="3">Leaf</tissue>
    </source>
</reference>
<name>A0AAD8HJY2_9APIA</name>
<sequence length="164" mass="17248">MAGVASSIVKMEFLNVSKAYPQLAFQPKVSSVSFTSAFKYPKVHTRASGSDVGQQFDEIAQKTGENIKIGVEEAQNKVKNLNEKIAAEADGVVKATKETAGDIADKAKEGADQVASSAQSSQGKAEDQAASLKDKTVEAAENAVASAKETAQNIKEAVIEKLES</sequence>
<evidence type="ECO:0008006" key="5">
    <source>
        <dbReference type="Google" id="ProtNLM"/>
    </source>
</evidence>
<comment type="caution">
    <text evidence="3">The sequence shown here is derived from an EMBL/GenBank/DDBJ whole genome shotgun (WGS) entry which is preliminary data.</text>
</comment>
<accession>A0AAD8HJY2</accession>
<evidence type="ECO:0000313" key="3">
    <source>
        <dbReference type="EMBL" id="KAK1368692.1"/>
    </source>
</evidence>
<dbReference type="Proteomes" id="UP001237642">
    <property type="component" value="Unassembled WGS sequence"/>
</dbReference>
<dbReference type="AlphaFoldDB" id="A0AAD8HJY2"/>
<feature type="region of interest" description="Disordered" evidence="2">
    <location>
        <begin position="104"/>
        <end position="136"/>
    </location>
</feature>
<dbReference type="EMBL" id="JAUIZM010000008">
    <property type="protein sequence ID" value="KAK1368692.1"/>
    <property type="molecule type" value="Genomic_DNA"/>
</dbReference>
<dbReference type="Gene3D" id="1.10.287.700">
    <property type="entry name" value="Helix hairpin bin"/>
    <property type="match status" value="1"/>
</dbReference>
<evidence type="ECO:0000256" key="2">
    <source>
        <dbReference type="SAM" id="MobiDB-lite"/>
    </source>
</evidence>
<keyword evidence="1" id="KW-0175">Coiled coil</keyword>
<feature type="compositionally biased region" description="Basic and acidic residues" evidence="2">
    <location>
        <begin position="124"/>
        <end position="136"/>
    </location>
</feature>
<gene>
    <name evidence="3" type="ORF">POM88_034784</name>
</gene>
<organism evidence="3 4">
    <name type="scientific">Heracleum sosnowskyi</name>
    <dbReference type="NCBI Taxonomy" id="360622"/>
    <lineage>
        <taxon>Eukaryota</taxon>
        <taxon>Viridiplantae</taxon>
        <taxon>Streptophyta</taxon>
        <taxon>Embryophyta</taxon>
        <taxon>Tracheophyta</taxon>
        <taxon>Spermatophyta</taxon>
        <taxon>Magnoliopsida</taxon>
        <taxon>eudicotyledons</taxon>
        <taxon>Gunneridae</taxon>
        <taxon>Pentapetalae</taxon>
        <taxon>asterids</taxon>
        <taxon>campanulids</taxon>
        <taxon>Apiales</taxon>
        <taxon>Apiaceae</taxon>
        <taxon>Apioideae</taxon>
        <taxon>apioid superclade</taxon>
        <taxon>Tordylieae</taxon>
        <taxon>Tordyliinae</taxon>
        <taxon>Heracleum</taxon>
    </lineage>
</organism>
<protein>
    <recommendedName>
        <fullName evidence="5">Late embryogenesis abundant protein</fullName>
    </recommendedName>
</protein>
<keyword evidence="4" id="KW-1185">Reference proteome</keyword>
<feature type="coiled-coil region" evidence="1">
    <location>
        <begin position="64"/>
        <end position="91"/>
    </location>
</feature>
<reference evidence="3" key="2">
    <citation type="submission" date="2023-05" db="EMBL/GenBank/DDBJ databases">
        <authorList>
            <person name="Schelkunov M.I."/>
        </authorList>
    </citation>
    <scope>NUCLEOTIDE SEQUENCE</scope>
    <source>
        <strain evidence="3">Hsosn_3</strain>
        <tissue evidence="3">Leaf</tissue>
    </source>
</reference>
<proteinExistence type="predicted"/>
<evidence type="ECO:0000256" key="1">
    <source>
        <dbReference type="SAM" id="Coils"/>
    </source>
</evidence>
<dbReference type="SUPFAM" id="SSF58113">
    <property type="entry name" value="Apolipoprotein A-I"/>
    <property type="match status" value="1"/>
</dbReference>